<keyword evidence="2 5" id="KW-0489">Methyltransferase</keyword>
<keyword evidence="3 5" id="KW-0808">Transferase</keyword>
<dbReference type="InterPro" id="IPR013216">
    <property type="entry name" value="Methyltransf_11"/>
</dbReference>
<evidence type="ECO:0000313" key="6">
    <source>
        <dbReference type="Proteomes" id="UP000179840"/>
    </source>
</evidence>
<dbReference type="PANTHER" id="PTHR44942">
    <property type="entry name" value="METHYLTRANSF_11 DOMAIN-CONTAINING PROTEIN"/>
    <property type="match status" value="1"/>
</dbReference>
<dbReference type="Proteomes" id="UP000179840">
    <property type="component" value="Unassembled WGS sequence"/>
</dbReference>
<evidence type="ECO:0000313" key="5">
    <source>
        <dbReference type="EMBL" id="OHV97666.1"/>
    </source>
</evidence>
<dbReference type="Pfam" id="PF08241">
    <property type="entry name" value="Methyltransf_11"/>
    <property type="match status" value="1"/>
</dbReference>
<organism evidence="5 6">
    <name type="scientific">Janthinobacterium lividum</name>
    <dbReference type="NCBI Taxonomy" id="29581"/>
    <lineage>
        <taxon>Bacteria</taxon>
        <taxon>Pseudomonadati</taxon>
        <taxon>Pseudomonadota</taxon>
        <taxon>Betaproteobacteria</taxon>
        <taxon>Burkholderiales</taxon>
        <taxon>Oxalobacteraceae</taxon>
        <taxon>Janthinobacterium</taxon>
    </lineage>
</organism>
<dbReference type="GO" id="GO:0032259">
    <property type="term" value="P:methylation"/>
    <property type="evidence" value="ECO:0007669"/>
    <property type="project" value="UniProtKB-KW"/>
</dbReference>
<dbReference type="AlphaFoldDB" id="A0A1S1UBJ4"/>
<sequence>MPPLTAAETYLQDFHQRQVGVTSAAFAHLPARSASTSYASSYAALSDLVPVGNRPLSVLDLGCGDGHLLGLLAARRQPQLQLLGVDMSEAELAVARTALPPSVRLLQGRAQALDVPSASVDYLVSHMALMLMNDIEQVMREILRVLRPGSQFAAIVGRTFLLGEVNDVFMRVFKPIASDALPPLRFGDRRAGSEAGWRELLDADFADVEFDDVDVPWTPTPASLWAALLDTYDIDRLDDDARQRLRSAFLDAVTPLQASDGTIATGWGLRLVRARAA</sequence>
<protein>
    <submittedName>
        <fullName evidence="5">SAM-dependent methyltransferase</fullName>
    </submittedName>
</protein>
<dbReference type="EMBL" id="LFKP01000005">
    <property type="protein sequence ID" value="OHV97666.1"/>
    <property type="molecule type" value="Genomic_DNA"/>
</dbReference>
<dbReference type="PANTHER" id="PTHR44942:SF4">
    <property type="entry name" value="METHYLTRANSFERASE TYPE 11 DOMAIN-CONTAINING PROTEIN"/>
    <property type="match status" value="1"/>
</dbReference>
<evidence type="ECO:0000256" key="1">
    <source>
        <dbReference type="ARBA" id="ARBA00008361"/>
    </source>
</evidence>
<accession>A0A1S1UBJ4</accession>
<reference evidence="5 6" key="1">
    <citation type="submission" date="2015-06" db="EMBL/GenBank/DDBJ databases">
        <title>Draft genome sequencing of a biphenyl-degrading bacterium, Janthinobacterium lividum MEG1.</title>
        <authorList>
            <person name="Shimodaira J."/>
            <person name="Hatta T."/>
        </authorList>
    </citation>
    <scope>NUCLEOTIDE SEQUENCE [LARGE SCALE GENOMIC DNA]</scope>
    <source>
        <strain evidence="5 6">MEG1</strain>
    </source>
</reference>
<dbReference type="CDD" id="cd02440">
    <property type="entry name" value="AdoMet_MTases"/>
    <property type="match status" value="1"/>
</dbReference>
<dbReference type="InterPro" id="IPR051052">
    <property type="entry name" value="Diverse_substrate_MTase"/>
</dbReference>
<dbReference type="GO" id="GO:0008757">
    <property type="term" value="F:S-adenosylmethionine-dependent methyltransferase activity"/>
    <property type="evidence" value="ECO:0007669"/>
    <property type="project" value="InterPro"/>
</dbReference>
<comment type="similarity">
    <text evidence="1">Belongs to the methyltransferase superfamily.</text>
</comment>
<evidence type="ECO:0000256" key="3">
    <source>
        <dbReference type="ARBA" id="ARBA00022679"/>
    </source>
</evidence>
<comment type="caution">
    <text evidence="5">The sequence shown here is derived from an EMBL/GenBank/DDBJ whole genome shotgun (WGS) entry which is preliminary data.</text>
</comment>
<proteinExistence type="inferred from homology"/>
<name>A0A1S1UBJ4_9BURK</name>
<feature type="domain" description="Methyltransferase type 11" evidence="4">
    <location>
        <begin position="59"/>
        <end position="153"/>
    </location>
</feature>
<dbReference type="Gene3D" id="3.40.50.150">
    <property type="entry name" value="Vaccinia Virus protein VP39"/>
    <property type="match status" value="1"/>
</dbReference>
<dbReference type="RefSeq" id="WP_071076824.1">
    <property type="nucleotide sequence ID" value="NZ_LFKP01000005.1"/>
</dbReference>
<dbReference type="InterPro" id="IPR029063">
    <property type="entry name" value="SAM-dependent_MTases_sf"/>
</dbReference>
<evidence type="ECO:0000259" key="4">
    <source>
        <dbReference type="Pfam" id="PF08241"/>
    </source>
</evidence>
<dbReference type="SUPFAM" id="SSF53335">
    <property type="entry name" value="S-adenosyl-L-methionine-dependent methyltransferases"/>
    <property type="match status" value="1"/>
</dbReference>
<evidence type="ECO:0000256" key="2">
    <source>
        <dbReference type="ARBA" id="ARBA00022603"/>
    </source>
</evidence>
<gene>
    <name evidence="5" type="ORF">AKG95_10900</name>
</gene>